<comment type="function">
    <text evidence="7">Participates in both transcription termination and antitermination.</text>
</comment>
<evidence type="ECO:0000256" key="3">
    <source>
        <dbReference type="ARBA" id="ARBA00022814"/>
    </source>
</evidence>
<dbReference type="HAMAP" id="MF_00945_B">
    <property type="entry name" value="NusA_B"/>
    <property type="match status" value="1"/>
</dbReference>
<dbReference type="InterPro" id="IPR009019">
    <property type="entry name" value="KH_sf_prok-type"/>
</dbReference>
<evidence type="ECO:0000256" key="8">
    <source>
        <dbReference type="SAM" id="Coils"/>
    </source>
</evidence>
<dbReference type="GO" id="GO:0003700">
    <property type="term" value="F:DNA-binding transcription factor activity"/>
    <property type="evidence" value="ECO:0007669"/>
    <property type="project" value="InterPro"/>
</dbReference>
<dbReference type="Gene3D" id="3.30.1480.10">
    <property type="entry name" value="NusA, N-terminal domain"/>
    <property type="match status" value="1"/>
</dbReference>
<evidence type="ECO:0000256" key="9">
    <source>
        <dbReference type="SAM" id="MobiDB-lite"/>
    </source>
</evidence>
<feature type="compositionally biased region" description="Polar residues" evidence="9">
    <location>
        <begin position="404"/>
        <end position="419"/>
    </location>
</feature>
<dbReference type="HOGENOM" id="CLU_029242_2_2_9"/>
<keyword evidence="6 7" id="KW-0804">Transcription</keyword>
<dbReference type="GO" id="GO:0031564">
    <property type="term" value="P:transcription antitermination"/>
    <property type="evidence" value="ECO:0007669"/>
    <property type="project" value="UniProtKB-UniRule"/>
</dbReference>
<dbReference type="GO" id="GO:0005829">
    <property type="term" value="C:cytosol"/>
    <property type="evidence" value="ECO:0007669"/>
    <property type="project" value="TreeGrafter"/>
</dbReference>
<dbReference type="SUPFAM" id="SSF54814">
    <property type="entry name" value="Prokaryotic type KH domain (KH-domain type II)"/>
    <property type="match status" value="2"/>
</dbReference>
<dbReference type="InterPro" id="IPR036555">
    <property type="entry name" value="NusA_N_sf"/>
</dbReference>
<dbReference type="FunFam" id="3.30.300.20:FF:000002">
    <property type="entry name" value="Transcription termination/antitermination protein NusA"/>
    <property type="match status" value="1"/>
</dbReference>
<dbReference type="Gene3D" id="3.30.300.20">
    <property type="match status" value="2"/>
</dbReference>
<dbReference type="Pfam" id="PF08529">
    <property type="entry name" value="NusA_N"/>
    <property type="match status" value="1"/>
</dbReference>
<dbReference type="RefSeq" id="WP_005540390.1">
    <property type="nucleotide sequence ID" value="NZ_JH378831.1"/>
</dbReference>
<dbReference type="PATRIC" id="fig|679200.3.peg.1078"/>
<dbReference type="GO" id="GO:0006353">
    <property type="term" value="P:DNA-templated transcription termination"/>
    <property type="evidence" value="ECO:0007669"/>
    <property type="project" value="UniProtKB-UniRule"/>
</dbReference>
<gene>
    <name evidence="7" type="primary">nusA</name>
    <name evidence="11" type="ORF">HMPREF9333_01024</name>
</gene>
<dbReference type="InterPro" id="IPR058582">
    <property type="entry name" value="KH_NusA_2nd"/>
</dbReference>
<comment type="subunit">
    <text evidence="7">Monomer. Binds directly to the core enzyme of the DNA-dependent RNA polymerase and to nascent RNA.</text>
</comment>
<dbReference type="CDD" id="cd02134">
    <property type="entry name" value="KH-II_NusA_rpt1"/>
    <property type="match status" value="1"/>
</dbReference>
<feature type="domain" description="S1 motif" evidence="10">
    <location>
        <begin position="138"/>
        <end position="208"/>
    </location>
</feature>
<dbReference type="AlphaFoldDB" id="G5GHI4"/>
<dbReference type="InterPro" id="IPR025249">
    <property type="entry name" value="TF_NusA_KH_1st"/>
</dbReference>
<evidence type="ECO:0000256" key="2">
    <source>
        <dbReference type="ARBA" id="ARBA00022490"/>
    </source>
</evidence>
<keyword evidence="12" id="KW-1185">Reference proteome</keyword>
<evidence type="ECO:0000256" key="4">
    <source>
        <dbReference type="ARBA" id="ARBA00022884"/>
    </source>
</evidence>
<comment type="caution">
    <text evidence="11">The sequence shown here is derived from an EMBL/GenBank/DDBJ whole genome shotgun (WGS) entry which is preliminary data.</text>
</comment>
<dbReference type="CDD" id="cd04455">
    <property type="entry name" value="S1_NusA"/>
    <property type="match status" value="1"/>
</dbReference>
<feature type="coiled-coil region" evidence="8">
    <location>
        <begin position="2"/>
        <end position="29"/>
    </location>
</feature>
<dbReference type="STRING" id="679200.HMPREF9333_01024"/>
<evidence type="ECO:0000256" key="5">
    <source>
        <dbReference type="ARBA" id="ARBA00023015"/>
    </source>
</evidence>
<dbReference type="Pfam" id="PF26594">
    <property type="entry name" value="KH_NusA_2nd"/>
    <property type="match status" value="1"/>
</dbReference>
<evidence type="ECO:0000256" key="7">
    <source>
        <dbReference type="HAMAP-Rule" id="MF_00945"/>
    </source>
</evidence>
<dbReference type="NCBIfam" id="TIGR01953">
    <property type="entry name" value="NusA"/>
    <property type="match status" value="1"/>
</dbReference>
<dbReference type="CDD" id="cd22529">
    <property type="entry name" value="KH-II_NusA_rpt2"/>
    <property type="match status" value="1"/>
</dbReference>
<dbReference type="Gene3D" id="2.40.50.140">
    <property type="entry name" value="Nucleic acid-binding proteins"/>
    <property type="match status" value="1"/>
</dbReference>
<evidence type="ECO:0000256" key="1">
    <source>
        <dbReference type="ARBA" id="ARBA00022472"/>
    </source>
</evidence>
<dbReference type="PROSITE" id="PS50084">
    <property type="entry name" value="KH_TYPE_1"/>
    <property type="match status" value="1"/>
</dbReference>
<dbReference type="InterPro" id="IPR013735">
    <property type="entry name" value="TF_NusA_N"/>
</dbReference>
<dbReference type="InterPro" id="IPR030842">
    <property type="entry name" value="TF_NusA_bacterial"/>
</dbReference>
<dbReference type="PANTHER" id="PTHR22648">
    <property type="entry name" value="TRANSCRIPTION TERMINATION FACTOR NUSA"/>
    <property type="match status" value="1"/>
</dbReference>
<organism evidence="11 12">
    <name type="scientific">Johnsonella ignava ATCC 51276</name>
    <dbReference type="NCBI Taxonomy" id="679200"/>
    <lineage>
        <taxon>Bacteria</taxon>
        <taxon>Bacillati</taxon>
        <taxon>Bacillota</taxon>
        <taxon>Clostridia</taxon>
        <taxon>Lachnospirales</taxon>
        <taxon>Lachnospiraceae</taxon>
        <taxon>Johnsonella</taxon>
    </lineage>
</organism>
<dbReference type="PANTHER" id="PTHR22648:SF0">
    <property type="entry name" value="TRANSCRIPTION TERMINATION_ANTITERMINATION PROTEIN NUSA"/>
    <property type="match status" value="1"/>
</dbReference>
<dbReference type="EMBL" id="ACZL01000016">
    <property type="protein sequence ID" value="EHI55809.1"/>
    <property type="molecule type" value="Genomic_DNA"/>
</dbReference>
<evidence type="ECO:0000256" key="6">
    <source>
        <dbReference type="ARBA" id="ARBA00023163"/>
    </source>
</evidence>
<dbReference type="SUPFAM" id="SSF69705">
    <property type="entry name" value="Transcription factor NusA, N-terminal domain"/>
    <property type="match status" value="1"/>
</dbReference>
<dbReference type="FunFam" id="3.30.1480.10:FF:000002">
    <property type="entry name" value="Transcription termination/antitermination protein NusA"/>
    <property type="match status" value="1"/>
</dbReference>
<feature type="region of interest" description="Disordered" evidence="9">
    <location>
        <begin position="391"/>
        <end position="426"/>
    </location>
</feature>
<protein>
    <recommendedName>
        <fullName evidence="7">Transcription termination/antitermination protein NusA</fullName>
    </recommendedName>
</protein>
<dbReference type="SMART" id="SM00316">
    <property type="entry name" value="S1"/>
    <property type="match status" value="1"/>
</dbReference>
<keyword evidence="3 7" id="KW-0889">Transcription antitermination</keyword>
<dbReference type="Proteomes" id="UP000003011">
    <property type="component" value="Unassembled WGS sequence"/>
</dbReference>
<keyword evidence="2 7" id="KW-0963">Cytoplasm</keyword>
<comment type="subcellular location">
    <subcellularLocation>
        <location evidence="7">Cytoplasm</location>
    </subcellularLocation>
</comment>
<dbReference type="FunFam" id="3.30.300.20:FF:000005">
    <property type="entry name" value="Transcription termination/antitermination protein NusA"/>
    <property type="match status" value="1"/>
</dbReference>
<evidence type="ECO:0000313" key="11">
    <source>
        <dbReference type="EMBL" id="EHI55809.1"/>
    </source>
</evidence>
<dbReference type="InterPro" id="IPR012340">
    <property type="entry name" value="NA-bd_OB-fold"/>
</dbReference>
<keyword evidence="8" id="KW-0175">Coiled coil</keyword>
<proteinExistence type="inferred from homology"/>
<comment type="similarity">
    <text evidence="7">Belongs to the NusA family.</text>
</comment>
<dbReference type="InterPro" id="IPR015946">
    <property type="entry name" value="KH_dom-like_a/b"/>
</dbReference>
<keyword evidence="1 7" id="KW-0806">Transcription termination</keyword>
<dbReference type="OrthoDB" id="9807233at2"/>
<accession>G5GHI4</accession>
<evidence type="ECO:0000259" key="10">
    <source>
        <dbReference type="SMART" id="SM00316"/>
    </source>
</evidence>
<name>G5GHI4_9FIRM</name>
<dbReference type="SUPFAM" id="SSF50249">
    <property type="entry name" value="Nucleic acid-binding proteins"/>
    <property type="match status" value="1"/>
</dbReference>
<dbReference type="InterPro" id="IPR003029">
    <property type="entry name" value="S1_domain"/>
</dbReference>
<sequence length="426" mass="47631">MNKELLDALDTLEKEKNISKEVLIEAIENSLLSACKNNYGTSDNVQVVMDPETCDYQVLQEKEVVEAYEGVTNEEKALKISLEEARELDPGYEIGDKVLIPLKSKDFGRIATLVAKNVILQKIREEERKAIYNEYFEKERDVVTAVVQRYIGNNISVNLGRCDAMLLEKEQVKSEHFEPTDRIKVYILEVKEPIKGPNRGPRITVSRTHPDLVKRLFEAEVSEIREGTVEIMSIAREPGSRTKIAVISHNEEVDAVGACVGVNSSRVNAVVDELNGEKIDIINWTENAAALIENALNPAKVICVVADEAKKEAQVVVPDYQLSLAIGKEGQNARLAARLTGYKIDIKDESHAISSGLFKELGIDYMPEGESDMERIQHEDVETENMEDVYTGIEGSDVFDDENLPTQNTDYEQSHSISDGNEDSNN</sequence>
<dbReference type="InterPro" id="IPR010213">
    <property type="entry name" value="TF_NusA"/>
</dbReference>
<keyword evidence="5 7" id="KW-0805">Transcription regulation</keyword>
<dbReference type="eggNOG" id="COG0195">
    <property type="taxonomic scope" value="Bacteria"/>
</dbReference>
<evidence type="ECO:0000313" key="12">
    <source>
        <dbReference type="Proteomes" id="UP000003011"/>
    </source>
</evidence>
<dbReference type="Pfam" id="PF13184">
    <property type="entry name" value="KH_NusA_1st"/>
    <property type="match status" value="1"/>
</dbReference>
<reference evidence="11 12" key="1">
    <citation type="submission" date="2011-08" db="EMBL/GenBank/DDBJ databases">
        <title>The Genome Sequence of Johnsonella ignava ATCC 51276.</title>
        <authorList>
            <consortium name="The Broad Institute Genome Sequencing Platform"/>
            <person name="Earl A."/>
            <person name="Ward D."/>
            <person name="Feldgarden M."/>
            <person name="Gevers D."/>
            <person name="Izard J."/>
            <person name="Blanton J.M."/>
            <person name="Baranova O.V."/>
            <person name="Dewhirst F.E."/>
            <person name="Young S.K."/>
            <person name="Zeng Q."/>
            <person name="Gargeya S."/>
            <person name="Fitzgerald M."/>
            <person name="Haas B."/>
            <person name="Abouelleil A."/>
            <person name="Alvarado L."/>
            <person name="Arachchi H.M."/>
            <person name="Berlin A."/>
            <person name="Brown A."/>
            <person name="Chapman S.B."/>
            <person name="Chen Z."/>
            <person name="Dunbar C."/>
            <person name="Freedman E."/>
            <person name="Gearin G."/>
            <person name="Gellesch M."/>
            <person name="Goldberg J."/>
            <person name="Griggs A."/>
            <person name="Gujja S."/>
            <person name="Heiman D."/>
            <person name="Howarth C."/>
            <person name="Larson L."/>
            <person name="Lui A."/>
            <person name="MacDonald P.J.P."/>
            <person name="Montmayeur A."/>
            <person name="Murphy C."/>
            <person name="Neiman D."/>
            <person name="Pearson M."/>
            <person name="Priest M."/>
            <person name="Roberts A."/>
            <person name="Saif S."/>
            <person name="Shea T."/>
            <person name="Shenoy N."/>
            <person name="Sisk P."/>
            <person name="Stolte C."/>
            <person name="Sykes S."/>
            <person name="Wortman J."/>
            <person name="Nusbaum C."/>
            <person name="Birren B."/>
        </authorList>
    </citation>
    <scope>NUCLEOTIDE SEQUENCE [LARGE SCALE GENOMIC DNA]</scope>
    <source>
        <strain evidence="11 12">ATCC 51276</strain>
    </source>
</reference>
<keyword evidence="4 7" id="KW-0694">RNA-binding</keyword>
<dbReference type="GO" id="GO:0003723">
    <property type="term" value="F:RNA binding"/>
    <property type="evidence" value="ECO:0007669"/>
    <property type="project" value="UniProtKB-UniRule"/>
</dbReference>